<comment type="caution">
    <text evidence="1">The sequence shown here is derived from an EMBL/GenBank/DDBJ whole genome shotgun (WGS) entry which is preliminary data.</text>
</comment>
<protein>
    <submittedName>
        <fullName evidence="1">Uncharacterized protein</fullName>
    </submittedName>
</protein>
<dbReference type="EMBL" id="MCHX01000087">
    <property type="protein sequence ID" value="OFJ50927.1"/>
    <property type="molecule type" value="Genomic_DNA"/>
</dbReference>
<organism evidence="1 2">
    <name type="scientific">Mycolicibacterium grossiae</name>
    <dbReference type="NCBI Taxonomy" id="1552759"/>
    <lineage>
        <taxon>Bacteria</taxon>
        <taxon>Bacillati</taxon>
        <taxon>Actinomycetota</taxon>
        <taxon>Actinomycetes</taxon>
        <taxon>Mycobacteriales</taxon>
        <taxon>Mycobacteriaceae</taxon>
        <taxon>Mycolicibacterium</taxon>
    </lineage>
</organism>
<sequence>MPTTRRRHAITETDEIAQALDAARRTWPHLADKPNELLRQLILTGEHALTDATEKRLQAIASTSGMFPEAFPPGYLDDLRQDWPE</sequence>
<evidence type="ECO:0000313" key="2">
    <source>
        <dbReference type="Proteomes" id="UP000178953"/>
    </source>
</evidence>
<dbReference type="AlphaFoldDB" id="A0A1E8PXX8"/>
<proteinExistence type="predicted"/>
<keyword evidence="2" id="KW-1185">Reference proteome</keyword>
<reference evidence="1 2" key="1">
    <citation type="submission" date="2016-09" db="EMBL/GenBank/DDBJ databases">
        <title>genome sequence of Mycobacterium sp. 739 SCH.</title>
        <authorList>
            <person name="Greninger A.L."/>
            <person name="Qin X."/>
            <person name="Jerome K."/>
            <person name="Vora S."/>
            <person name="Quinn K."/>
        </authorList>
    </citation>
    <scope>NUCLEOTIDE SEQUENCE [LARGE SCALE GENOMIC DNA]</scope>
    <source>
        <strain evidence="1 2">SCH</strain>
    </source>
</reference>
<name>A0A1E8PXX8_9MYCO</name>
<dbReference type="Proteomes" id="UP000178953">
    <property type="component" value="Unassembled WGS sequence"/>
</dbReference>
<dbReference type="RefSeq" id="WP_070355849.1">
    <property type="nucleotide sequence ID" value="NZ_MCHX01000087.1"/>
</dbReference>
<evidence type="ECO:0000313" key="1">
    <source>
        <dbReference type="EMBL" id="OFJ50927.1"/>
    </source>
</evidence>
<accession>A0A1E8PXX8</accession>
<gene>
    <name evidence="1" type="ORF">BEL07_25510</name>
</gene>